<keyword evidence="2" id="KW-0963">Cytoplasm</keyword>
<dbReference type="PANTHER" id="PTHR44981:SF2">
    <property type="entry name" value="PERICENTRIN-LIKE PROTEIN, ISOFORM F"/>
    <property type="match status" value="1"/>
</dbReference>
<comment type="subcellular location">
    <subcellularLocation>
        <location evidence="1">Cytoplasm</location>
        <location evidence="1">Cytoskeleton</location>
        <location evidence="1">Microtubule organizing center</location>
        <location evidence="1">Centrosome</location>
    </subcellularLocation>
</comment>
<dbReference type="OrthoDB" id="2020852at2759"/>
<evidence type="ECO:0000256" key="2">
    <source>
        <dbReference type="ARBA" id="ARBA00022490"/>
    </source>
</evidence>
<keyword evidence="7" id="KW-1185">Reference proteome</keyword>
<feature type="non-terminal residue" evidence="6">
    <location>
        <position position="414"/>
    </location>
</feature>
<proteinExistence type="predicted"/>
<evidence type="ECO:0000256" key="5">
    <source>
        <dbReference type="SAM" id="Coils"/>
    </source>
</evidence>
<reference evidence="6" key="1">
    <citation type="submission" date="2022-07" db="EMBL/GenBank/DDBJ databases">
        <authorList>
            <person name="Trinca V."/>
            <person name="Uliana J.V.C."/>
            <person name="Torres T.T."/>
            <person name="Ward R.J."/>
            <person name="Monesi N."/>
        </authorList>
    </citation>
    <scope>NUCLEOTIDE SEQUENCE</scope>
    <source>
        <strain evidence="6">HSMRA1968</strain>
        <tissue evidence="6">Whole embryos</tissue>
    </source>
</reference>
<dbReference type="EMBL" id="WJQU01006063">
    <property type="protein sequence ID" value="KAJ6602135.1"/>
    <property type="molecule type" value="Genomic_DNA"/>
</dbReference>
<organism evidence="6 7">
    <name type="scientific">Pseudolycoriella hygida</name>
    <dbReference type="NCBI Taxonomy" id="35572"/>
    <lineage>
        <taxon>Eukaryota</taxon>
        <taxon>Metazoa</taxon>
        <taxon>Ecdysozoa</taxon>
        <taxon>Arthropoda</taxon>
        <taxon>Hexapoda</taxon>
        <taxon>Insecta</taxon>
        <taxon>Pterygota</taxon>
        <taxon>Neoptera</taxon>
        <taxon>Endopterygota</taxon>
        <taxon>Diptera</taxon>
        <taxon>Nematocera</taxon>
        <taxon>Sciaroidea</taxon>
        <taxon>Sciaridae</taxon>
        <taxon>Pseudolycoriella</taxon>
    </lineage>
</organism>
<keyword evidence="3 5" id="KW-0175">Coiled coil</keyword>
<feature type="coiled-coil region" evidence="5">
    <location>
        <begin position="236"/>
        <end position="270"/>
    </location>
</feature>
<sequence length="414" mass="47436">MDRIKVEYDKQFNRKQKRQSTFDTNRDLEEITHERDNLRELCGTFRWLLSELAKYVSTCETDISISLIDQLQKHGIENVETNCDDKKFNQTEDILNESIESAQSISTKPTRFTPDVSGIITLVDDPMLVSFVLESKDPSFDLNECVERLKQEANQLLKITEILCKKDSSEKNDSCEEEDGLKCHSTKKNHRLEQTSSLNENLINGRVEVEHSHRGSLPVNIFDQKSGASSEFIVQLNELKNLLLVSETEKKNLATELADTQRKNDDLAQILCMAKEHLEQLEAQKEDVSEGFGISQLQSPSRQKLDNKSSYSILQNMARSLLNDVITNSSSDGSVLPQQFEDFVGEMDKFVDEEKKLKKDLEEQPKSLFKTHIGESNAHGQIDAAYKHKKATSKLLEQQALEWQQERDDFTKEI</sequence>
<accession>A0A9Q0MLE4</accession>
<dbReference type="AlphaFoldDB" id="A0A9Q0MLE4"/>
<comment type="caution">
    <text evidence="6">The sequence shown here is derived from an EMBL/GenBank/DDBJ whole genome shotgun (WGS) entry which is preliminary data.</text>
</comment>
<dbReference type="GO" id="GO:0060090">
    <property type="term" value="F:molecular adaptor activity"/>
    <property type="evidence" value="ECO:0007669"/>
    <property type="project" value="InterPro"/>
</dbReference>
<gene>
    <name evidence="6" type="ORF">Bhyg_17271</name>
</gene>
<dbReference type="PANTHER" id="PTHR44981">
    <property type="entry name" value="PERICENTRIN-LIKE PROTEIN, ISOFORM F"/>
    <property type="match status" value="1"/>
</dbReference>
<evidence type="ECO:0000256" key="1">
    <source>
        <dbReference type="ARBA" id="ARBA00004300"/>
    </source>
</evidence>
<dbReference type="InterPro" id="IPR028745">
    <property type="entry name" value="AKAP9/Pericentrin"/>
</dbReference>
<keyword evidence="4" id="KW-0206">Cytoskeleton</keyword>
<evidence type="ECO:0000313" key="6">
    <source>
        <dbReference type="EMBL" id="KAJ6602135.1"/>
    </source>
</evidence>
<name>A0A9Q0MLE4_9DIPT</name>
<evidence type="ECO:0000256" key="3">
    <source>
        <dbReference type="ARBA" id="ARBA00023054"/>
    </source>
</evidence>
<protein>
    <submittedName>
        <fullName evidence="6">Uncharacterized protein</fullName>
    </submittedName>
</protein>
<dbReference type="Proteomes" id="UP001151699">
    <property type="component" value="Unassembled WGS sequence"/>
</dbReference>
<evidence type="ECO:0000313" key="7">
    <source>
        <dbReference type="Proteomes" id="UP001151699"/>
    </source>
</evidence>
<dbReference type="GO" id="GO:0005813">
    <property type="term" value="C:centrosome"/>
    <property type="evidence" value="ECO:0007669"/>
    <property type="project" value="UniProtKB-SubCell"/>
</dbReference>
<evidence type="ECO:0000256" key="4">
    <source>
        <dbReference type="ARBA" id="ARBA00023212"/>
    </source>
</evidence>
<dbReference type="GO" id="GO:0007165">
    <property type="term" value="P:signal transduction"/>
    <property type="evidence" value="ECO:0007669"/>
    <property type="project" value="InterPro"/>
</dbReference>